<keyword evidence="2" id="KW-1185">Reference proteome</keyword>
<reference evidence="1" key="1">
    <citation type="journal article" date="2021" name="Mol. Ecol. Resour.">
        <title>Apolygus lucorum genome provides insights into omnivorousness and mesophyll feeding.</title>
        <authorList>
            <person name="Liu Y."/>
            <person name="Liu H."/>
            <person name="Wang H."/>
            <person name="Huang T."/>
            <person name="Liu B."/>
            <person name="Yang B."/>
            <person name="Yin L."/>
            <person name="Li B."/>
            <person name="Zhang Y."/>
            <person name="Zhang S."/>
            <person name="Jiang F."/>
            <person name="Zhang X."/>
            <person name="Ren Y."/>
            <person name="Wang B."/>
            <person name="Wang S."/>
            <person name="Lu Y."/>
            <person name="Wu K."/>
            <person name="Fan W."/>
            <person name="Wang G."/>
        </authorList>
    </citation>
    <scope>NUCLEOTIDE SEQUENCE</scope>
    <source>
        <strain evidence="1">12Hb</strain>
    </source>
</reference>
<dbReference type="EMBL" id="WIXP02000013">
    <property type="protein sequence ID" value="KAF6201019.1"/>
    <property type="molecule type" value="Genomic_DNA"/>
</dbReference>
<accession>A0A8S9WXR6</accession>
<organism evidence="1 2">
    <name type="scientific">Apolygus lucorum</name>
    <name type="common">Small green plant bug</name>
    <name type="synonym">Lygocoris lucorum</name>
    <dbReference type="NCBI Taxonomy" id="248454"/>
    <lineage>
        <taxon>Eukaryota</taxon>
        <taxon>Metazoa</taxon>
        <taxon>Ecdysozoa</taxon>
        <taxon>Arthropoda</taxon>
        <taxon>Hexapoda</taxon>
        <taxon>Insecta</taxon>
        <taxon>Pterygota</taxon>
        <taxon>Neoptera</taxon>
        <taxon>Paraneoptera</taxon>
        <taxon>Hemiptera</taxon>
        <taxon>Heteroptera</taxon>
        <taxon>Panheteroptera</taxon>
        <taxon>Cimicomorpha</taxon>
        <taxon>Miridae</taxon>
        <taxon>Mirini</taxon>
        <taxon>Apolygus</taxon>
    </lineage>
</organism>
<dbReference type="OrthoDB" id="2590500at2759"/>
<name>A0A8S9WXR6_APOLU</name>
<protein>
    <submittedName>
        <fullName evidence="1">Uncharacterized protein</fullName>
    </submittedName>
</protein>
<sequence length="116" mass="13489">MPDIQSALNLNQFGLSRDIQELVYTMSLSATNIIMKPSEWNLVAIILIRIMTIKNECLRQAYQSDLTQRRLVNLLMTYNLDIDYLERQVLIINDVELIVRNSQSCCKAKFQLQVHS</sequence>
<dbReference type="Proteomes" id="UP000466442">
    <property type="component" value="Unassembled WGS sequence"/>
</dbReference>
<feature type="non-terminal residue" evidence="1">
    <location>
        <position position="1"/>
    </location>
</feature>
<gene>
    <name evidence="1" type="ORF">GE061_005466</name>
</gene>
<dbReference type="AlphaFoldDB" id="A0A8S9WXR6"/>
<evidence type="ECO:0000313" key="1">
    <source>
        <dbReference type="EMBL" id="KAF6201019.1"/>
    </source>
</evidence>
<proteinExistence type="predicted"/>
<comment type="caution">
    <text evidence="1">The sequence shown here is derived from an EMBL/GenBank/DDBJ whole genome shotgun (WGS) entry which is preliminary data.</text>
</comment>
<evidence type="ECO:0000313" key="2">
    <source>
        <dbReference type="Proteomes" id="UP000466442"/>
    </source>
</evidence>